<dbReference type="SMART" id="SM00256">
    <property type="entry name" value="FBOX"/>
    <property type="match status" value="1"/>
</dbReference>
<dbReference type="InterPro" id="IPR001810">
    <property type="entry name" value="F-box_dom"/>
</dbReference>
<proteinExistence type="predicted"/>
<accession>A0A8X7RSC2</accession>
<evidence type="ECO:0000259" key="2">
    <source>
        <dbReference type="SMART" id="SM00256"/>
    </source>
</evidence>
<dbReference type="PANTHER" id="PTHR31111:SF85">
    <property type="entry name" value="F-BOX DOMAIN-CONTAINING PROTEIN"/>
    <property type="match status" value="1"/>
</dbReference>
<dbReference type="OrthoDB" id="1037539at2759"/>
<dbReference type="SUPFAM" id="SSF81383">
    <property type="entry name" value="F-box domain"/>
    <property type="match status" value="1"/>
</dbReference>
<gene>
    <name evidence="3" type="ORF">Bca52824_037528</name>
</gene>
<dbReference type="EMBL" id="JAAMPC010000009">
    <property type="protein sequence ID" value="KAG2290859.1"/>
    <property type="molecule type" value="Genomic_DNA"/>
</dbReference>
<comment type="caution">
    <text evidence="3">The sequence shown here is derived from an EMBL/GenBank/DDBJ whole genome shotgun (WGS) entry which is preliminary data.</text>
</comment>
<dbReference type="Gene3D" id="1.20.1280.50">
    <property type="match status" value="1"/>
</dbReference>
<keyword evidence="4" id="KW-1185">Reference proteome</keyword>
<name>A0A8X7RSC2_BRACI</name>
<evidence type="ECO:0000313" key="4">
    <source>
        <dbReference type="Proteomes" id="UP000886595"/>
    </source>
</evidence>
<dbReference type="Pfam" id="PF00646">
    <property type="entry name" value="F-box"/>
    <property type="match status" value="1"/>
</dbReference>
<evidence type="ECO:0000313" key="3">
    <source>
        <dbReference type="EMBL" id="KAG2290859.1"/>
    </source>
</evidence>
<feature type="domain" description="F-box" evidence="2">
    <location>
        <begin position="31"/>
        <end position="70"/>
    </location>
</feature>
<organism evidence="3 4">
    <name type="scientific">Brassica carinata</name>
    <name type="common">Ethiopian mustard</name>
    <name type="synonym">Abyssinian cabbage</name>
    <dbReference type="NCBI Taxonomy" id="52824"/>
    <lineage>
        <taxon>Eukaryota</taxon>
        <taxon>Viridiplantae</taxon>
        <taxon>Streptophyta</taxon>
        <taxon>Embryophyta</taxon>
        <taxon>Tracheophyta</taxon>
        <taxon>Spermatophyta</taxon>
        <taxon>Magnoliopsida</taxon>
        <taxon>eudicotyledons</taxon>
        <taxon>Gunneridae</taxon>
        <taxon>Pentapetalae</taxon>
        <taxon>rosids</taxon>
        <taxon>malvids</taxon>
        <taxon>Brassicales</taxon>
        <taxon>Brassicaceae</taxon>
        <taxon>Brassiceae</taxon>
        <taxon>Brassica</taxon>
    </lineage>
</organism>
<sequence>MRDFKKNQPWMNKKRRRLERSRDGKPQPNHIPLDLTLEILSRLPAKSILRYQCVSKLWSSSMTLPSFINSFTSRSTSRLPTLLVTFSSSWGDYVFSFPQHQIPDGSTCSSFYSYQITNTDCDSPRSQSVQGLILVPVLKNWNPTLRRFLALPHPGKHMSTRDG</sequence>
<protein>
    <recommendedName>
        <fullName evidence="2">F-box domain-containing protein</fullName>
    </recommendedName>
</protein>
<dbReference type="InterPro" id="IPR036047">
    <property type="entry name" value="F-box-like_dom_sf"/>
</dbReference>
<feature type="region of interest" description="Disordered" evidence="1">
    <location>
        <begin position="1"/>
        <end position="29"/>
    </location>
</feature>
<dbReference type="AlphaFoldDB" id="A0A8X7RSC2"/>
<dbReference type="Proteomes" id="UP000886595">
    <property type="component" value="Unassembled WGS sequence"/>
</dbReference>
<reference evidence="3 4" key="1">
    <citation type="submission" date="2020-02" db="EMBL/GenBank/DDBJ databases">
        <authorList>
            <person name="Ma Q."/>
            <person name="Huang Y."/>
            <person name="Song X."/>
            <person name="Pei D."/>
        </authorList>
    </citation>
    <scope>NUCLEOTIDE SEQUENCE [LARGE SCALE GENOMIC DNA]</scope>
    <source>
        <strain evidence="3">Sxm20200214</strain>
        <tissue evidence="3">Leaf</tissue>
    </source>
</reference>
<dbReference type="PANTHER" id="PTHR31111">
    <property type="entry name" value="BNAA05G37150D PROTEIN-RELATED"/>
    <property type="match status" value="1"/>
</dbReference>
<evidence type="ECO:0000256" key="1">
    <source>
        <dbReference type="SAM" id="MobiDB-lite"/>
    </source>
</evidence>